<organism evidence="2 3">
    <name type="scientific">Clostridium baratii</name>
    <dbReference type="NCBI Taxonomy" id="1561"/>
    <lineage>
        <taxon>Bacteria</taxon>
        <taxon>Bacillati</taxon>
        <taxon>Bacillota</taxon>
        <taxon>Clostridia</taxon>
        <taxon>Eubacteriales</taxon>
        <taxon>Clostridiaceae</taxon>
        <taxon>Clostridium</taxon>
    </lineage>
</organism>
<reference evidence="2 3" key="1">
    <citation type="submission" date="2015-09" db="EMBL/GenBank/DDBJ databases">
        <authorList>
            <consortium name="Pathogen Informatics"/>
        </authorList>
    </citation>
    <scope>NUCLEOTIDE SEQUENCE [LARGE SCALE GENOMIC DNA]</scope>
    <source>
        <strain evidence="2 3">2789STDY5834956</strain>
    </source>
</reference>
<keyword evidence="1" id="KW-0472">Membrane</keyword>
<keyword evidence="1" id="KW-1133">Transmembrane helix</keyword>
<dbReference type="PROSITE" id="PS51257">
    <property type="entry name" value="PROKAR_LIPOPROTEIN"/>
    <property type="match status" value="1"/>
</dbReference>
<proteinExistence type="predicted"/>
<evidence type="ECO:0000313" key="3">
    <source>
        <dbReference type="Proteomes" id="UP000095563"/>
    </source>
</evidence>
<dbReference type="Proteomes" id="UP000095563">
    <property type="component" value="Unassembled WGS sequence"/>
</dbReference>
<feature type="transmembrane region" description="Helical" evidence="1">
    <location>
        <begin position="33"/>
        <end position="52"/>
    </location>
</feature>
<accession>A0A174QZ92</accession>
<evidence type="ECO:0000256" key="1">
    <source>
        <dbReference type="SAM" id="Phobius"/>
    </source>
</evidence>
<keyword evidence="1" id="KW-0812">Transmembrane</keyword>
<feature type="transmembrane region" description="Helical" evidence="1">
    <location>
        <begin position="7"/>
        <end position="27"/>
    </location>
</feature>
<gene>
    <name evidence="2" type="ORF">ERS852568_00790</name>
</gene>
<protein>
    <recommendedName>
        <fullName evidence="4">Lipoprotein</fullName>
    </recommendedName>
</protein>
<evidence type="ECO:0000313" key="2">
    <source>
        <dbReference type="EMBL" id="CUP78543.1"/>
    </source>
</evidence>
<dbReference type="AlphaFoldDB" id="A0A174QZ92"/>
<dbReference type="EMBL" id="CZBO01000001">
    <property type="protein sequence ID" value="CUP78543.1"/>
    <property type="molecule type" value="Genomic_DNA"/>
</dbReference>
<name>A0A174QZ92_9CLOT</name>
<evidence type="ECO:0008006" key="4">
    <source>
        <dbReference type="Google" id="ProtNLM"/>
    </source>
</evidence>
<sequence>MNNLTKYTCFALFFNAIWLFLSCFNLIPDALSHFLAGMGLTLMLLSAFVETHHMKKLKTYKRDLLKKNTIKII</sequence>
<dbReference type="RefSeq" id="WP_055206798.1">
    <property type="nucleotide sequence ID" value="NZ_CZBO01000001.1"/>
</dbReference>